<dbReference type="PROSITE" id="PS00892">
    <property type="entry name" value="HIT_1"/>
    <property type="match status" value="1"/>
</dbReference>
<dbReference type="Gene3D" id="3.30.428.10">
    <property type="entry name" value="HIT-like"/>
    <property type="match status" value="1"/>
</dbReference>
<reference evidence="4" key="1">
    <citation type="submission" date="2024-06" db="EMBL/GenBank/DDBJ databases">
        <authorList>
            <person name="Manzano-Marin A."/>
            <person name="Manzano-Marin A."/>
            <person name="Alejandro Manzano Marin A."/>
        </authorList>
    </citation>
    <scope>NUCLEOTIDE SEQUENCE</scope>
    <source>
        <strain evidence="4">Ancorni-2928</strain>
    </source>
</reference>
<organism evidence="4">
    <name type="scientific">Buchnera aphidicola</name>
    <name type="common">Anoecia corni</name>
    <dbReference type="NCBI Taxonomy" id="2994477"/>
    <lineage>
        <taxon>Bacteria</taxon>
        <taxon>Pseudomonadati</taxon>
        <taxon>Pseudomonadota</taxon>
        <taxon>Gammaproteobacteria</taxon>
        <taxon>Enterobacterales</taxon>
        <taxon>Erwiniaceae</taxon>
        <taxon>Buchnera</taxon>
    </lineage>
</organism>
<dbReference type="PROSITE" id="PS51084">
    <property type="entry name" value="HIT_2"/>
    <property type="match status" value="1"/>
</dbReference>
<dbReference type="PANTHER" id="PTHR23089">
    <property type="entry name" value="HISTIDINE TRIAD HIT PROTEIN"/>
    <property type="match status" value="1"/>
</dbReference>
<proteinExistence type="predicted"/>
<evidence type="ECO:0000313" key="4">
    <source>
        <dbReference type="EMBL" id="CAL4043274.1"/>
    </source>
</evidence>
<dbReference type="RefSeq" id="WP_367680830.1">
    <property type="nucleotide sequence ID" value="NZ_OZ060371.1"/>
</dbReference>
<dbReference type="AlphaFoldDB" id="A0AAT9IGA6"/>
<feature type="active site" description="Tele-AMP-histidine intermediate" evidence="1">
    <location>
        <position position="106"/>
    </location>
</feature>
<dbReference type="Pfam" id="PF01230">
    <property type="entry name" value="HIT"/>
    <property type="match status" value="1"/>
</dbReference>
<protein>
    <submittedName>
        <fullName evidence="4">Purine nucleoside phosphoramidase</fullName>
        <ecNumber evidence="4">3.9.1.-</ecNumber>
    </submittedName>
</protein>
<dbReference type="GO" id="GO:0016787">
    <property type="term" value="F:hydrolase activity"/>
    <property type="evidence" value="ECO:0007669"/>
    <property type="project" value="UniProtKB-KW"/>
</dbReference>
<dbReference type="SUPFAM" id="SSF54197">
    <property type="entry name" value="HIT-like"/>
    <property type="match status" value="1"/>
</dbReference>
<dbReference type="PRINTS" id="PR00332">
    <property type="entry name" value="HISTRIAD"/>
</dbReference>
<comment type="caution">
    <text evidence="2">Lacks conserved residue(s) required for the propagation of feature annotation.</text>
</comment>
<name>A0AAT9IGA6_9GAMM</name>
<evidence type="ECO:0000256" key="1">
    <source>
        <dbReference type="PIRSR" id="PIRSR601310-1"/>
    </source>
</evidence>
<gene>
    <name evidence="4" type="primary">hinT</name>
    <name evidence="4" type="ORF">BUANCORI2928_283</name>
</gene>
<accession>A0AAT9IGA6</accession>
<feature type="domain" description="HIT" evidence="3">
    <location>
        <begin position="11"/>
        <end position="119"/>
    </location>
</feature>
<keyword evidence="4" id="KW-0378">Hydrolase</keyword>
<dbReference type="EC" id="3.9.1.-" evidence="4"/>
<dbReference type="InterPro" id="IPR001310">
    <property type="entry name" value="Histidine_triad_HIT"/>
</dbReference>
<dbReference type="InterPro" id="IPR019808">
    <property type="entry name" value="Histidine_triad_CS"/>
</dbReference>
<sequence length="120" mass="13887">MDKSDKKKSIIFKNIVLRKSFAIIVHQDELVTAFEDKHKLAPIHILIIPNNYIESMNYVTFENKLLLGHMFYTATKLAKKFNISENGYRLIVNCNENGGQEIPYLHIHLLGGKKLSKHFC</sequence>
<dbReference type="EMBL" id="OZ060371">
    <property type="protein sequence ID" value="CAL4043274.1"/>
    <property type="molecule type" value="Genomic_DNA"/>
</dbReference>
<dbReference type="InterPro" id="IPR011146">
    <property type="entry name" value="HIT-like"/>
</dbReference>
<evidence type="ECO:0000259" key="3">
    <source>
        <dbReference type="PROSITE" id="PS51084"/>
    </source>
</evidence>
<dbReference type="InterPro" id="IPR036265">
    <property type="entry name" value="HIT-like_sf"/>
</dbReference>
<evidence type="ECO:0000256" key="2">
    <source>
        <dbReference type="PROSITE-ProRule" id="PRU00464"/>
    </source>
</evidence>